<sequence length="468" mass="53959">MLSYLTVSILSIATIRTYFKRKSFTDTDSLLRSNIAPGISVLAPAYNEGETVVENVRSLLALKYPNFNVIVINDGSTDDTLQKCIEAFDLQADYFAVRQTVKTQKVKAVYRSRNRSFNRLIVVDKVNGGKADALNVGLNISEMPYVTCIDVDCILTEDALLKLTKPFVDETDKKVIASGGVVRVANGCEIQDGKILGVRAPKKMIARYQAMEYLRTFLLGRVGWTYFDGMMLISGAIGIFDRELALKVKGYDERTVGEDMEIVIRMRKYMMRKKLAYKVSFVPDPLCWTEVPESWKSLAKQRNRWTRGTIETLRMHKDILFNPRYKRMGLLSYPYWVIFEWLAPLFEIFGIVITFYLALFGVLNIPYFLAMIFLVYSFSVTYSMIALLIEELTFYQYHRLRDILKLFAAALTEPFVFHPYILYCALRGNYDFLVGKKTWEKFERKGFTAEARQVNAPEYGNQKRVQTR</sequence>
<feature type="transmembrane region" description="Helical" evidence="4">
    <location>
        <begin position="365"/>
        <end position="389"/>
    </location>
</feature>
<evidence type="ECO:0000256" key="3">
    <source>
        <dbReference type="ARBA" id="ARBA00022679"/>
    </source>
</evidence>
<keyword evidence="3 5" id="KW-0808">Transferase</keyword>
<comment type="caution">
    <text evidence="5">The sequence shown here is derived from an EMBL/GenBank/DDBJ whole genome shotgun (WGS) entry which is preliminary data.</text>
</comment>
<dbReference type="EMBL" id="VORB01000001">
    <property type="protein sequence ID" value="TXC85475.1"/>
    <property type="molecule type" value="Genomic_DNA"/>
</dbReference>
<proteinExistence type="inferred from homology"/>
<keyword evidence="4" id="KW-0812">Transmembrane</keyword>
<keyword evidence="2" id="KW-0328">Glycosyltransferase</keyword>
<evidence type="ECO:0000313" key="6">
    <source>
        <dbReference type="Proteomes" id="UP000321168"/>
    </source>
</evidence>
<evidence type="ECO:0000256" key="2">
    <source>
        <dbReference type="ARBA" id="ARBA00022676"/>
    </source>
</evidence>
<dbReference type="InterPro" id="IPR029044">
    <property type="entry name" value="Nucleotide-diphossugar_trans"/>
</dbReference>
<dbReference type="Gene3D" id="3.90.550.10">
    <property type="entry name" value="Spore Coat Polysaccharide Biosynthesis Protein SpsA, Chain A"/>
    <property type="match status" value="1"/>
</dbReference>
<organism evidence="5 6">
    <name type="scientific">Luteibaculum oceani</name>
    <dbReference type="NCBI Taxonomy" id="1294296"/>
    <lineage>
        <taxon>Bacteria</taxon>
        <taxon>Pseudomonadati</taxon>
        <taxon>Bacteroidota</taxon>
        <taxon>Flavobacteriia</taxon>
        <taxon>Flavobacteriales</taxon>
        <taxon>Luteibaculaceae</taxon>
        <taxon>Luteibaculum</taxon>
    </lineage>
</organism>
<gene>
    <name evidence="5" type="ORF">FRX97_01470</name>
</gene>
<dbReference type="AlphaFoldDB" id="A0A5C6VP07"/>
<keyword evidence="4" id="KW-1133">Transmembrane helix</keyword>
<dbReference type="Pfam" id="PF13641">
    <property type="entry name" value="Glyco_tranf_2_3"/>
    <property type="match status" value="1"/>
</dbReference>
<feature type="transmembrane region" description="Helical" evidence="4">
    <location>
        <begin position="333"/>
        <end position="359"/>
    </location>
</feature>
<evidence type="ECO:0000256" key="1">
    <source>
        <dbReference type="ARBA" id="ARBA00006739"/>
    </source>
</evidence>
<dbReference type="PANTHER" id="PTHR43630">
    <property type="entry name" value="POLY-BETA-1,6-N-ACETYL-D-GLUCOSAMINE SYNTHASE"/>
    <property type="match status" value="1"/>
</dbReference>
<dbReference type="GO" id="GO:0016757">
    <property type="term" value="F:glycosyltransferase activity"/>
    <property type="evidence" value="ECO:0007669"/>
    <property type="project" value="UniProtKB-KW"/>
</dbReference>
<dbReference type="CDD" id="cd06423">
    <property type="entry name" value="CESA_like"/>
    <property type="match status" value="1"/>
</dbReference>
<dbReference type="OrthoDB" id="9766299at2"/>
<reference evidence="5 6" key="1">
    <citation type="submission" date="2019-08" db="EMBL/GenBank/DDBJ databases">
        <title>Genome of Luteibaculum oceani JCM 18817.</title>
        <authorList>
            <person name="Bowman J.P."/>
        </authorList>
    </citation>
    <scope>NUCLEOTIDE SEQUENCE [LARGE SCALE GENOMIC DNA]</scope>
    <source>
        <strain evidence="5 6">JCM 18817</strain>
    </source>
</reference>
<dbReference type="Proteomes" id="UP000321168">
    <property type="component" value="Unassembled WGS sequence"/>
</dbReference>
<comment type="similarity">
    <text evidence="1">Belongs to the glycosyltransferase 2 family.</text>
</comment>
<evidence type="ECO:0000256" key="4">
    <source>
        <dbReference type="SAM" id="Phobius"/>
    </source>
</evidence>
<protein>
    <submittedName>
        <fullName evidence="5">Glycosyltransferase family 2 protein</fullName>
    </submittedName>
</protein>
<name>A0A5C6VP07_9FLAO</name>
<evidence type="ECO:0000313" key="5">
    <source>
        <dbReference type="EMBL" id="TXC85475.1"/>
    </source>
</evidence>
<accession>A0A5C6VP07</accession>
<keyword evidence="4" id="KW-0472">Membrane</keyword>
<dbReference type="SUPFAM" id="SSF53448">
    <property type="entry name" value="Nucleotide-diphospho-sugar transferases"/>
    <property type="match status" value="1"/>
</dbReference>
<dbReference type="PANTHER" id="PTHR43630:SF1">
    <property type="entry name" value="POLY-BETA-1,6-N-ACETYL-D-GLUCOSAMINE SYNTHASE"/>
    <property type="match status" value="1"/>
</dbReference>
<keyword evidence="6" id="KW-1185">Reference proteome</keyword>